<dbReference type="SUPFAM" id="SSF144083">
    <property type="entry name" value="Magnesium transport protein CorA, transmembrane region"/>
    <property type="match status" value="1"/>
</dbReference>
<evidence type="ECO:0000256" key="4">
    <source>
        <dbReference type="ARBA" id="ARBA00022475"/>
    </source>
</evidence>
<protein>
    <submittedName>
        <fullName evidence="9">Cobalt/magnesium transport protein CorA</fullName>
    </submittedName>
</protein>
<dbReference type="Gene3D" id="3.30.460.20">
    <property type="entry name" value="CorA soluble domain-like"/>
    <property type="match status" value="1"/>
</dbReference>
<dbReference type="GO" id="GO:0015087">
    <property type="term" value="F:cobalt ion transmembrane transporter activity"/>
    <property type="evidence" value="ECO:0007669"/>
    <property type="project" value="TreeGrafter"/>
</dbReference>
<sequence>MSEVILSKKFQGRNYIFEELILSKIPQEAYVQMQGIGTRFKLHYLTVEDCVHRDQRTKVESFGEYHFIVWYYFHPSLEKPIELHIVLGKDFLLLIANETPHVVAIDWKMLCFPKGQSIFLNDAICQMFDVLVEHSEMYVGALEYGMHMLEKRIVARHINPTKMLRMKYLVNELEQTVGAINSIFHQLEKIEFNLDQKFRMRNIVDHHNRLSENVMHLRFQSMALMDIYYGSSGERSNQQMRKLTMLSAYLLPMSVLAGIFGMNFEGMPFKHDIFMYIGFLLIFGTPLSIFLFFVYKKIYRKKIKNMRKLHDEKHSKHYPFLKRRMDYSNYKIMNESKANTTKKKTSTNHHDNL</sequence>
<keyword evidence="3" id="KW-0813">Transport</keyword>
<evidence type="ECO:0000256" key="7">
    <source>
        <dbReference type="ARBA" id="ARBA00023136"/>
    </source>
</evidence>
<dbReference type="OrthoDB" id="5289604at2"/>
<dbReference type="PANTHER" id="PTHR46494">
    <property type="entry name" value="CORA FAMILY METAL ION TRANSPORTER (EUROFUNG)"/>
    <property type="match status" value="1"/>
</dbReference>
<dbReference type="GO" id="GO:0005886">
    <property type="term" value="C:plasma membrane"/>
    <property type="evidence" value="ECO:0007669"/>
    <property type="project" value="UniProtKB-SubCell"/>
</dbReference>
<dbReference type="GO" id="GO:0015095">
    <property type="term" value="F:magnesium ion transmembrane transporter activity"/>
    <property type="evidence" value="ECO:0007669"/>
    <property type="project" value="TreeGrafter"/>
</dbReference>
<organism evidence="9 10">
    <name type="scientific">Fluviispira sanaruensis</name>
    <dbReference type="NCBI Taxonomy" id="2493639"/>
    <lineage>
        <taxon>Bacteria</taxon>
        <taxon>Pseudomonadati</taxon>
        <taxon>Bdellovibrionota</taxon>
        <taxon>Oligoflexia</taxon>
        <taxon>Silvanigrellales</taxon>
        <taxon>Silvanigrellaceae</taxon>
        <taxon>Fluviispira</taxon>
    </lineage>
</organism>
<evidence type="ECO:0000256" key="3">
    <source>
        <dbReference type="ARBA" id="ARBA00022448"/>
    </source>
</evidence>
<dbReference type="InterPro" id="IPR045863">
    <property type="entry name" value="CorA_TM1_TM2"/>
</dbReference>
<dbReference type="GO" id="GO:0050897">
    <property type="term" value="F:cobalt ion binding"/>
    <property type="evidence" value="ECO:0007669"/>
    <property type="project" value="TreeGrafter"/>
</dbReference>
<comment type="similarity">
    <text evidence="2">Belongs to the CorA metal ion transporter (MIT) (TC 1.A.35) family.</text>
</comment>
<feature type="transmembrane region" description="Helical" evidence="8">
    <location>
        <begin position="273"/>
        <end position="295"/>
    </location>
</feature>
<evidence type="ECO:0000313" key="9">
    <source>
        <dbReference type="EMBL" id="BBH52778.1"/>
    </source>
</evidence>
<evidence type="ECO:0000256" key="1">
    <source>
        <dbReference type="ARBA" id="ARBA00004651"/>
    </source>
</evidence>
<feature type="transmembrane region" description="Helical" evidence="8">
    <location>
        <begin position="243"/>
        <end position="261"/>
    </location>
</feature>
<dbReference type="InterPro" id="IPR045861">
    <property type="entry name" value="CorA_cytoplasmic_dom"/>
</dbReference>
<dbReference type="KEGG" id="sbf:JCM31447_12210"/>
<reference evidence="9 10" key="1">
    <citation type="submission" date="2018-12" db="EMBL/GenBank/DDBJ databases">
        <title>Rubrispira sanarue gen. nov., sp., nov., a member of the order Silvanigrellales, isolated from a brackish lake in Hamamatsu Japan.</title>
        <authorList>
            <person name="Maejima Y."/>
            <person name="Iino T."/>
            <person name="Muraguchi Y."/>
            <person name="Fukuda K."/>
            <person name="Nojiri H."/>
            <person name="Ohkuma M."/>
            <person name="Moriuchi R."/>
            <person name="Dohra H."/>
            <person name="Kimbara K."/>
            <person name="Shintani M."/>
        </authorList>
    </citation>
    <scope>NUCLEOTIDE SEQUENCE [LARGE SCALE GENOMIC DNA]</scope>
    <source>
        <strain evidence="9 10">RF1110005</strain>
    </source>
</reference>
<evidence type="ECO:0000256" key="2">
    <source>
        <dbReference type="ARBA" id="ARBA00009765"/>
    </source>
</evidence>
<dbReference type="PANTHER" id="PTHR46494:SF1">
    <property type="entry name" value="CORA FAMILY METAL ION TRANSPORTER (EUROFUNG)"/>
    <property type="match status" value="1"/>
</dbReference>
<evidence type="ECO:0000256" key="5">
    <source>
        <dbReference type="ARBA" id="ARBA00022692"/>
    </source>
</evidence>
<keyword evidence="7 8" id="KW-0472">Membrane</keyword>
<dbReference type="Gene3D" id="1.20.58.340">
    <property type="entry name" value="Magnesium transport protein CorA, transmembrane region"/>
    <property type="match status" value="2"/>
</dbReference>
<accession>A0A4P2VJR2</accession>
<name>A0A4P2VJR2_FLUSA</name>
<evidence type="ECO:0000313" key="10">
    <source>
        <dbReference type="Proteomes" id="UP000291236"/>
    </source>
</evidence>
<keyword evidence="10" id="KW-1185">Reference proteome</keyword>
<dbReference type="Proteomes" id="UP000291236">
    <property type="component" value="Chromosome"/>
</dbReference>
<proteinExistence type="inferred from homology"/>
<dbReference type="SUPFAM" id="SSF143865">
    <property type="entry name" value="CorA soluble domain-like"/>
    <property type="match status" value="1"/>
</dbReference>
<keyword evidence="5 8" id="KW-0812">Transmembrane</keyword>
<gene>
    <name evidence="9" type="primary">corA</name>
    <name evidence="9" type="ORF">JCM31447_12210</name>
</gene>
<keyword evidence="4" id="KW-1003">Cell membrane</keyword>
<dbReference type="GO" id="GO:0000287">
    <property type="term" value="F:magnesium ion binding"/>
    <property type="evidence" value="ECO:0007669"/>
    <property type="project" value="TreeGrafter"/>
</dbReference>
<evidence type="ECO:0000256" key="6">
    <source>
        <dbReference type="ARBA" id="ARBA00022989"/>
    </source>
</evidence>
<comment type="subcellular location">
    <subcellularLocation>
        <location evidence="1">Cell membrane</location>
        <topology evidence="1">Multi-pass membrane protein</topology>
    </subcellularLocation>
</comment>
<dbReference type="Pfam" id="PF01544">
    <property type="entry name" value="CorA"/>
    <property type="match status" value="1"/>
</dbReference>
<dbReference type="InterPro" id="IPR002523">
    <property type="entry name" value="MgTranspt_CorA/ZnTranspt_ZntB"/>
</dbReference>
<dbReference type="RefSeq" id="WP_130607544.1">
    <property type="nucleotide sequence ID" value="NZ_AP019368.1"/>
</dbReference>
<dbReference type="EMBL" id="AP019368">
    <property type="protein sequence ID" value="BBH52778.1"/>
    <property type="molecule type" value="Genomic_DNA"/>
</dbReference>
<dbReference type="AlphaFoldDB" id="A0A4P2VJR2"/>
<evidence type="ECO:0000256" key="8">
    <source>
        <dbReference type="SAM" id="Phobius"/>
    </source>
</evidence>
<keyword evidence="6 8" id="KW-1133">Transmembrane helix</keyword>